<sequence>TPTAGPITYKPTGEGIDPTTMIGIELPKFPNENGNIKFYRVVVVMVDGTENSQDLARIFNKNESELILYEKWKNLDDKLHIPYIASAFSADLYDENKNFIIGKGDDFDNTYPSRKKRALDESKSKNGKLIPNKKYAVAVRAYTAKVIALLVIALYIFSCTLGTNYV</sequence>
<evidence type="ECO:0000259" key="1">
    <source>
        <dbReference type="Pfam" id="PF18861"/>
    </source>
</evidence>
<dbReference type="InterPro" id="IPR041201">
    <property type="entry name" value="PTPRJ_TM"/>
</dbReference>
<evidence type="ECO:0000313" key="3">
    <source>
        <dbReference type="Proteomes" id="UP001152795"/>
    </source>
</evidence>
<name>A0A7D9M8B2_PARCT</name>
<dbReference type="Pfam" id="PF18861">
    <property type="entry name" value="PTP_tm"/>
    <property type="match status" value="1"/>
</dbReference>
<proteinExistence type="predicted"/>
<dbReference type="AlphaFoldDB" id="A0A7D9M8B2"/>
<comment type="caution">
    <text evidence="2">The sequence shown here is derived from an EMBL/GenBank/DDBJ whole genome shotgun (WGS) entry which is preliminary data.</text>
</comment>
<gene>
    <name evidence="2" type="ORF">PACLA_8A011195</name>
</gene>
<reference evidence="2" key="1">
    <citation type="submission" date="2020-04" db="EMBL/GenBank/DDBJ databases">
        <authorList>
            <person name="Alioto T."/>
            <person name="Alioto T."/>
            <person name="Gomez Garrido J."/>
        </authorList>
    </citation>
    <scope>NUCLEOTIDE SEQUENCE</scope>
    <source>
        <strain evidence="2">A484AB</strain>
    </source>
</reference>
<feature type="non-terminal residue" evidence="2">
    <location>
        <position position="166"/>
    </location>
</feature>
<protein>
    <recommendedName>
        <fullName evidence="1">PTPRJ transmembrane domain-containing protein</fullName>
    </recommendedName>
</protein>
<evidence type="ECO:0000313" key="2">
    <source>
        <dbReference type="EMBL" id="CAB4044651.1"/>
    </source>
</evidence>
<dbReference type="Proteomes" id="UP001152795">
    <property type="component" value="Unassembled WGS sequence"/>
</dbReference>
<keyword evidence="3" id="KW-1185">Reference proteome</keyword>
<organism evidence="2 3">
    <name type="scientific">Paramuricea clavata</name>
    <name type="common">Red gorgonian</name>
    <name type="synonym">Violescent sea-whip</name>
    <dbReference type="NCBI Taxonomy" id="317549"/>
    <lineage>
        <taxon>Eukaryota</taxon>
        <taxon>Metazoa</taxon>
        <taxon>Cnidaria</taxon>
        <taxon>Anthozoa</taxon>
        <taxon>Octocorallia</taxon>
        <taxon>Malacalcyonacea</taxon>
        <taxon>Plexauridae</taxon>
        <taxon>Paramuricea</taxon>
    </lineage>
</organism>
<dbReference type="EMBL" id="CACRXK020035693">
    <property type="protein sequence ID" value="CAB4044651.1"/>
    <property type="molecule type" value="Genomic_DNA"/>
</dbReference>
<feature type="domain" description="PTPRJ transmembrane" evidence="1">
    <location>
        <begin position="27"/>
        <end position="144"/>
    </location>
</feature>
<accession>A0A7D9M8B2</accession>